<dbReference type="EMBL" id="ABXW01000073">
    <property type="protein sequence ID" value="EEB44145.1"/>
    <property type="molecule type" value="Genomic_DNA"/>
</dbReference>
<protein>
    <submittedName>
        <fullName evidence="1">Uncharacterized protein</fullName>
    </submittedName>
</protein>
<evidence type="ECO:0000313" key="2">
    <source>
        <dbReference type="Proteomes" id="UP000003729"/>
    </source>
</evidence>
<name>B6XK87_9GAMM</name>
<sequence>MKLFPHSLIAPICLAKMLCSNISYNTQKPRNFIDLSQIQLRLVSQMTN</sequence>
<reference evidence="1 2" key="2">
    <citation type="submission" date="2008-10" db="EMBL/GenBank/DDBJ databases">
        <authorList>
            <person name="Fulton L."/>
            <person name="Clifton S."/>
            <person name="Fulton B."/>
            <person name="Xu J."/>
            <person name="Minx P."/>
            <person name="Pepin K.H."/>
            <person name="Johnson M."/>
            <person name="Bhonagiri V."/>
            <person name="Nash W.E."/>
            <person name="Mardis E.R."/>
            <person name="Wilson R.K."/>
        </authorList>
    </citation>
    <scope>NUCLEOTIDE SEQUENCE [LARGE SCALE GENOMIC DNA]</scope>
    <source>
        <strain evidence="1 2">DSM 30120</strain>
    </source>
</reference>
<gene>
    <name evidence="1" type="ORF">PROVALCAL_03798</name>
</gene>
<accession>B6XK87</accession>
<comment type="caution">
    <text evidence="1">The sequence shown here is derived from an EMBL/GenBank/DDBJ whole genome shotgun (WGS) entry which is preliminary data.</text>
</comment>
<dbReference type="Proteomes" id="UP000003729">
    <property type="component" value="Unassembled WGS sequence"/>
</dbReference>
<organism evidence="1 2">
    <name type="scientific">Providencia alcalifaciens DSM 30120</name>
    <dbReference type="NCBI Taxonomy" id="520999"/>
    <lineage>
        <taxon>Bacteria</taxon>
        <taxon>Pseudomonadati</taxon>
        <taxon>Pseudomonadota</taxon>
        <taxon>Gammaproteobacteria</taxon>
        <taxon>Enterobacterales</taxon>
        <taxon>Morganellaceae</taxon>
        <taxon>Providencia</taxon>
    </lineage>
</organism>
<evidence type="ECO:0000313" key="1">
    <source>
        <dbReference type="EMBL" id="EEB44145.1"/>
    </source>
</evidence>
<dbReference type="AlphaFoldDB" id="B6XK87"/>
<proteinExistence type="predicted"/>
<reference evidence="1 2" key="1">
    <citation type="submission" date="2008-10" db="EMBL/GenBank/DDBJ databases">
        <title>Draft genome sequence of Providencia alcalifaciens (DSM 30120).</title>
        <authorList>
            <person name="Sudarsanam P."/>
            <person name="Ley R."/>
            <person name="Guruge J."/>
            <person name="Turnbaugh P.J."/>
            <person name="Mahowald M."/>
            <person name="Liep D."/>
            <person name="Gordon J."/>
        </authorList>
    </citation>
    <scope>NUCLEOTIDE SEQUENCE [LARGE SCALE GENOMIC DNA]</scope>
    <source>
        <strain evidence="1 2">DSM 30120</strain>
    </source>
</reference>